<dbReference type="RefSeq" id="WP_193537172.1">
    <property type="nucleotide sequence ID" value="NZ_JADCLJ010000020.1"/>
</dbReference>
<keyword evidence="2" id="KW-1185">Reference proteome</keyword>
<reference evidence="1 2" key="1">
    <citation type="submission" date="2020-10" db="EMBL/GenBank/DDBJ databases">
        <title>Bacillus sp. HD4P25, an endophyte from a halophyte.</title>
        <authorList>
            <person name="Sun J.-Q."/>
        </authorList>
    </citation>
    <scope>NUCLEOTIDE SEQUENCE [LARGE SCALE GENOMIC DNA]</scope>
    <source>
        <strain evidence="1 2">YIM 93174</strain>
    </source>
</reference>
<accession>A0ABR9QKH9</accession>
<name>A0ABR9QKH9_9BACI</name>
<dbReference type="Proteomes" id="UP001516662">
    <property type="component" value="Unassembled WGS sequence"/>
</dbReference>
<proteinExistence type="predicted"/>
<gene>
    <name evidence="1" type="ORF">IMZ08_13155</name>
</gene>
<protein>
    <submittedName>
        <fullName evidence="1">Uncharacterized protein</fullName>
    </submittedName>
</protein>
<comment type="caution">
    <text evidence="1">The sequence shown here is derived from an EMBL/GenBank/DDBJ whole genome shotgun (WGS) entry which is preliminary data.</text>
</comment>
<sequence length="68" mass="7599">MLLDKNVAVNMTLEEAGDYILNMVEKFIDVNTFCITSINETSSYFVSAFNRSDQIASSGITISVYEAY</sequence>
<dbReference type="EMBL" id="JADCLJ010000020">
    <property type="protein sequence ID" value="MBE4909010.1"/>
    <property type="molecule type" value="Genomic_DNA"/>
</dbReference>
<organism evidence="1 2">
    <name type="scientific">Litchfieldia luteola</name>
    <dbReference type="NCBI Taxonomy" id="682179"/>
    <lineage>
        <taxon>Bacteria</taxon>
        <taxon>Bacillati</taxon>
        <taxon>Bacillota</taxon>
        <taxon>Bacilli</taxon>
        <taxon>Bacillales</taxon>
        <taxon>Bacillaceae</taxon>
        <taxon>Litchfieldia</taxon>
    </lineage>
</organism>
<evidence type="ECO:0000313" key="1">
    <source>
        <dbReference type="EMBL" id="MBE4909010.1"/>
    </source>
</evidence>
<evidence type="ECO:0000313" key="2">
    <source>
        <dbReference type="Proteomes" id="UP001516662"/>
    </source>
</evidence>